<evidence type="ECO:0000256" key="4">
    <source>
        <dbReference type="ARBA" id="ARBA00022729"/>
    </source>
</evidence>
<evidence type="ECO:0000313" key="14">
    <source>
        <dbReference type="Proteomes" id="UP000799423"/>
    </source>
</evidence>
<dbReference type="PANTHER" id="PTHR31297:SF1">
    <property type="entry name" value="GLUCAN 1,3-BETA-GLUCOSIDASE I_II-RELATED"/>
    <property type="match status" value="1"/>
</dbReference>
<dbReference type="Proteomes" id="UP000799423">
    <property type="component" value="Unassembled WGS sequence"/>
</dbReference>
<dbReference type="AlphaFoldDB" id="A0A6A7ASI4"/>
<feature type="signal peptide" evidence="11">
    <location>
        <begin position="1"/>
        <end position="18"/>
    </location>
</feature>
<dbReference type="EMBL" id="MU006339">
    <property type="protein sequence ID" value="KAF2846052.1"/>
    <property type="molecule type" value="Genomic_DNA"/>
</dbReference>
<dbReference type="GO" id="GO:0009986">
    <property type="term" value="C:cell surface"/>
    <property type="evidence" value="ECO:0007669"/>
    <property type="project" value="TreeGrafter"/>
</dbReference>
<evidence type="ECO:0000256" key="2">
    <source>
        <dbReference type="ARBA" id="ARBA00005641"/>
    </source>
</evidence>
<name>A0A6A7ASI4_9PLEO</name>
<dbReference type="GO" id="GO:0005576">
    <property type="term" value="C:extracellular region"/>
    <property type="evidence" value="ECO:0007669"/>
    <property type="project" value="UniProtKB-SubCell"/>
</dbReference>
<dbReference type="SUPFAM" id="SSF51445">
    <property type="entry name" value="(Trans)glycosidases"/>
    <property type="match status" value="1"/>
</dbReference>
<keyword evidence="4 11" id="KW-0732">Signal</keyword>
<evidence type="ECO:0000256" key="11">
    <source>
        <dbReference type="SAM" id="SignalP"/>
    </source>
</evidence>
<evidence type="ECO:0000256" key="10">
    <source>
        <dbReference type="RuleBase" id="RU361153"/>
    </source>
</evidence>
<comment type="catalytic activity">
    <reaction evidence="8">
        <text>Successive hydrolysis of beta-D-glucose units from the non-reducing ends of (1-&gt;3)-beta-D-glucans, releasing alpha-glucose.</text>
        <dbReference type="EC" id="3.2.1.58"/>
    </reaction>
</comment>
<comment type="similarity">
    <text evidence="2 10">Belongs to the glycosyl hydrolase 5 (cellulase A) family.</text>
</comment>
<keyword evidence="7" id="KW-0961">Cell wall biogenesis/degradation</keyword>
<feature type="chain" id="PRO_5025658665" description="glucan 1,3-beta-glucosidase" evidence="11">
    <location>
        <begin position="19"/>
        <end position="455"/>
    </location>
</feature>
<keyword evidence="14" id="KW-1185">Reference proteome</keyword>
<dbReference type="Gene3D" id="3.20.20.80">
    <property type="entry name" value="Glycosidases"/>
    <property type="match status" value="1"/>
</dbReference>
<evidence type="ECO:0000256" key="5">
    <source>
        <dbReference type="ARBA" id="ARBA00022801"/>
    </source>
</evidence>
<dbReference type="InterPro" id="IPR001547">
    <property type="entry name" value="Glyco_hydro_5"/>
</dbReference>
<dbReference type="PANTHER" id="PTHR31297">
    <property type="entry name" value="GLUCAN ENDO-1,6-BETA-GLUCOSIDASE B"/>
    <property type="match status" value="1"/>
</dbReference>
<organism evidence="13 14">
    <name type="scientific">Plenodomus tracheiphilus IPT5</name>
    <dbReference type="NCBI Taxonomy" id="1408161"/>
    <lineage>
        <taxon>Eukaryota</taxon>
        <taxon>Fungi</taxon>
        <taxon>Dikarya</taxon>
        <taxon>Ascomycota</taxon>
        <taxon>Pezizomycotina</taxon>
        <taxon>Dothideomycetes</taxon>
        <taxon>Pleosporomycetidae</taxon>
        <taxon>Pleosporales</taxon>
        <taxon>Pleosporineae</taxon>
        <taxon>Leptosphaeriaceae</taxon>
        <taxon>Plenodomus</taxon>
    </lineage>
</organism>
<evidence type="ECO:0000256" key="8">
    <source>
        <dbReference type="ARBA" id="ARBA00036824"/>
    </source>
</evidence>
<evidence type="ECO:0000259" key="12">
    <source>
        <dbReference type="Pfam" id="PF00150"/>
    </source>
</evidence>
<protein>
    <recommendedName>
        <fullName evidence="9">glucan 1,3-beta-glucosidase</fullName>
        <ecNumber evidence="9">3.2.1.58</ecNumber>
    </recommendedName>
</protein>
<evidence type="ECO:0000256" key="9">
    <source>
        <dbReference type="ARBA" id="ARBA00038929"/>
    </source>
</evidence>
<sequence>MRVSTTLATALLVGSTAAAPTPDFWSSILGLLTNDLNQLLSTLGIKIRVDGQKHGSTVNYHNQCPFTIPHVTVNHNRYHHDIPWATGVKGSQFIDWKTFKANGANLGGWLEKEKTHDPIWWDSVGGANAPDEWTLCETLGDKCGPILEKRYASFLNTSTIDQLATVGVNTLRIPTTYAAWINVPGSKLYHGNQVSYLRKITQYAIQKYNMHIILGLHSLPGGINNLDIGEALFHNAWFNNATNLKYSFEAVDGVLNFIKSSGHVNAYTFAPINEASDNFAGFGSADGLTTNGTNWVNTYFDGVLKKIAKVDKRIPMMIQDCFKGASYWAPFYPASANIVFDSHVYYFAAAGTYSNYVPPAVCGQAAYIAQETKFPVFIGEWSLQAMYNNTLANRKDIFDTQRYAWNKYVSGGTFWTAVSYATTPVDGEGTQREYWSYIDLINQGVITKATTKSYC</sequence>
<evidence type="ECO:0000256" key="1">
    <source>
        <dbReference type="ARBA" id="ARBA00004613"/>
    </source>
</evidence>
<evidence type="ECO:0000256" key="7">
    <source>
        <dbReference type="ARBA" id="ARBA00023316"/>
    </source>
</evidence>
<dbReference type="Pfam" id="PF00150">
    <property type="entry name" value="Cellulase"/>
    <property type="match status" value="1"/>
</dbReference>
<evidence type="ECO:0000256" key="3">
    <source>
        <dbReference type="ARBA" id="ARBA00022525"/>
    </source>
</evidence>
<accession>A0A6A7ASI4</accession>
<dbReference type="GO" id="GO:0004338">
    <property type="term" value="F:glucan exo-1,3-beta-glucosidase activity"/>
    <property type="evidence" value="ECO:0007669"/>
    <property type="project" value="UniProtKB-EC"/>
</dbReference>
<keyword evidence="3" id="KW-0964">Secreted</keyword>
<dbReference type="EC" id="3.2.1.58" evidence="9"/>
<dbReference type="GO" id="GO:0009251">
    <property type="term" value="P:glucan catabolic process"/>
    <property type="evidence" value="ECO:0007669"/>
    <property type="project" value="TreeGrafter"/>
</dbReference>
<proteinExistence type="inferred from homology"/>
<dbReference type="InterPro" id="IPR017853">
    <property type="entry name" value="GH"/>
</dbReference>
<keyword evidence="6 10" id="KW-0326">Glycosidase</keyword>
<dbReference type="InterPro" id="IPR050386">
    <property type="entry name" value="Glycosyl_hydrolase_5"/>
</dbReference>
<comment type="subcellular location">
    <subcellularLocation>
        <location evidence="1">Secreted</location>
    </subcellularLocation>
</comment>
<evidence type="ECO:0000256" key="6">
    <source>
        <dbReference type="ARBA" id="ARBA00023295"/>
    </source>
</evidence>
<reference evidence="13" key="1">
    <citation type="submission" date="2020-01" db="EMBL/GenBank/DDBJ databases">
        <authorList>
            <consortium name="DOE Joint Genome Institute"/>
            <person name="Haridas S."/>
            <person name="Albert R."/>
            <person name="Binder M."/>
            <person name="Bloem J."/>
            <person name="Labutti K."/>
            <person name="Salamov A."/>
            <person name="Andreopoulos B."/>
            <person name="Baker S.E."/>
            <person name="Barry K."/>
            <person name="Bills G."/>
            <person name="Bluhm B.H."/>
            <person name="Cannon C."/>
            <person name="Castanera R."/>
            <person name="Culley D.E."/>
            <person name="Daum C."/>
            <person name="Ezra D."/>
            <person name="Gonzalez J.B."/>
            <person name="Henrissat B."/>
            <person name="Kuo A."/>
            <person name="Liang C."/>
            <person name="Lipzen A."/>
            <person name="Lutzoni F."/>
            <person name="Magnuson J."/>
            <person name="Mondo S."/>
            <person name="Nolan M."/>
            <person name="Ohm R."/>
            <person name="Pangilinan J."/>
            <person name="Park H.-J."/>
            <person name="Ramirez L."/>
            <person name="Alfaro M."/>
            <person name="Sun H."/>
            <person name="Tritt A."/>
            <person name="Yoshinaga Y."/>
            <person name="Zwiers L.-H."/>
            <person name="Turgeon B.G."/>
            <person name="Goodwin S.B."/>
            <person name="Spatafora J.W."/>
            <person name="Crous P.W."/>
            <person name="Grigoriev I.V."/>
        </authorList>
    </citation>
    <scope>NUCLEOTIDE SEQUENCE</scope>
    <source>
        <strain evidence="13">IPT5</strain>
    </source>
</reference>
<evidence type="ECO:0000313" key="13">
    <source>
        <dbReference type="EMBL" id="KAF2846052.1"/>
    </source>
</evidence>
<gene>
    <name evidence="13" type="ORF">T440DRAFT_459225</name>
</gene>
<dbReference type="GO" id="GO:0071555">
    <property type="term" value="P:cell wall organization"/>
    <property type="evidence" value="ECO:0007669"/>
    <property type="project" value="UniProtKB-KW"/>
</dbReference>
<feature type="domain" description="Glycoside hydrolase family 5" evidence="12">
    <location>
        <begin position="156"/>
        <end position="402"/>
    </location>
</feature>
<keyword evidence="5 10" id="KW-0378">Hydrolase</keyword>
<dbReference type="OrthoDB" id="1887033at2759"/>